<dbReference type="PROSITE" id="PS51257">
    <property type="entry name" value="PROKAR_LIPOPROTEIN"/>
    <property type="match status" value="1"/>
</dbReference>
<organism evidence="2 3">
    <name type="scientific">Lacibacter sediminis</name>
    <dbReference type="NCBI Taxonomy" id="2760713"/>
    <lineage>
        <taxon>Bacteria</taxon>
        <taxon>Pseudomonadati</taxon>
        <taxon>Bacteroidota</taxon>
        <taxon>Chitinophagia</taxon>
        <taxon>Chitinophagales</taxon>
        <taxon>Chitinophagaceae</taxon>
        <taxon>Lacibacter</taxon>
    </lineage>
</organism>
<dbReference type="KEGG" id="lacs:H4075_15420"/>
<evidence type="ECO:0000259" key="1">
    <source>
        <dbReference type="Pfam" id="PF16409"/>
    </source>
</evidence>
<sequence length="299" mass="32480">MKQFIFYLCIVGVISFSSCLKDAVKKPEVDIAINKSTFNVGDTAKFIISGLPYNLVFYSGEPGNDYYSKDIYTASGGVSSMIFTTALATAAGSSTATNLKILVSNNFSGNYNQTEIAAANWVDVSSQVTVPGTDTVELNPYKVEGKPIYVAFRFQTEDETKSQRQLTVSNFSVKTVFPNQSYTNANNVYFAGFASFDFAGDAANFWNIPVTSNTNNSFTHPLVAANSAKDDDWAISKGFNTNSVMPSTGIAIKALSSNLVTNYSYVFTKAGTYKVVFVASNNNQTDSKEVVKEFNVTVN</sequence>
<dbReference type="InterPro" id="IPR032185">
    <property type="entry name" value="DUF5017"/>
</dbReference>
<proteinExistence type="predicted"/>
<dbReference type="EMBL" id="CP060007">
    <property type="protein sequence ID" value="QNA43462.1"/>
    <property type="molecule type" value="Genomic_DNA"/>
</dbReference>
<protein>
    <submittedName>
        <fullName evidence="2">DUF5017 domain-containing protein</fullName>
    </submittedName>
</protein>
<dbReference type="Pfam" id="PF16409">
    <property type="entry name" value="DUF5017"/>
    <property type="match status" value="1"/>
</dbReference>
<reference evidence="3" key="1">
    <citation type="submission" date="2020-08" db="EMBL/GenBank/DDBJ databases">
        <title>Lacibacter sp. S13-6-6 genome sequencing.</title>
        <authorList>
            <person name="Jin L."/>
        </authorList>
    </citation>
    <scope>NUCLEOTIDE SEQUENCE [LARGE SCALE GENOMIC DNA]</scope>
    <source>
        <strain evidence="3">S13-6-6</strain>
    </source>
</reference>
<keyword evidence="3" id="KW-1185">Reference proteome</keyword>
<gene>
    <name evidence="2" type="ORF">H4075_15420</name>
</gene>
<dbReference type="AlphaFoldDB" id="A0A7G5XDA9"/>
<dbReference type="Proteomes" id="UP000515344">
    <property type="component" value="Chromosome"/>
</dbReference>
<evidence type="ECO:0000313" key="3">
    <source>
        <dbReference type="Proteomes" id="UP000515344"/>
    </source>
</evidence>
<evidence type="ECO:0000313" key="2">
    <source>
        <dbReference type="EMBL" id="QNA43462.1"/>
    </source>
</evidence>
<name>A0A7G5XDA9_9BACT</name>
<dbReference type="RefSeq" id="WP_182801727.1">
    <property type="nucleotide sequence ID" value="NZ_CP060007.1"/>
</dbReference>
<accession>A0A7G5XDA9</accession>
<feature type="domain" description="DUF5017" evidence="1">
    <location>
        <begin position="18"/>
        <end position="192"/>
    </location>
</feature>